<accession>A0A846LYT8</accession>
<name>A0A846LYT8_9SPHN</name>
<dbReference type="EMBL" id="JAASQR010000001">
    <property type="protein sequence ID" value="NIJ15057.1"/>
    <property type="molecule type" value="Genomic_DNA"/>
</dbReference>
<evidence type="ECO:0000313" key="2">
    <source>
        <dbReference type="EMBL" id="NIJ15057.1"/>
    </source>
</evidence>
<reference evidence="2 3" key="1">
    <citation type="submission" date="2020-03" db="EMBL/GenBank/DDBJ databases">
        <title>Genomic Encyclopedia of Type Strains, Phase IV (KMG-IV): sequencing the most valuable type-strain genomes for metagenomic binning, comparative biology and taxonomic classification.</title>
        <authorList>
            <person name="Goeker M."/>
        </authorList>
    </citation>
    <scope>NUCLEOTIDE SEQUENCE [LARGE SCALE GENOMIC DNA]</scope>
    <source>
        <strain evidence="2 3">DSM 21299</strain>
    </source>
</reference>
<sequence length="67" mass="7230">MMNIDGAFLMGVAAILTSVANLWRAARSGGAEEPWHGSCAHLRQIGETTNEKSDRNSSWSSDRPAGR</sequence>
<feature type="region of interest" description="Disordered" evidence="1">
    <location>
        <begin position="43"/>
        <end position="67"/>
    </location>
</feature>
<organism evidence="2 3">
    <name type="scientific">Sphingobium vermicomposti</name>
    <dbReference type="NCBI Taxonomy" id="529005"/>
    <lineage>
        <taxon>Bacteria</taxon>
        <taxon>Pseudomonadati</taxon>
        <taxon>Pseudomonadota</taxon>
        <taxon>Alphaproteobacteria</taxon>
        <taxon>Sphingomonadales</taxon>
        <taxon>Sphingomonadaceae</taxon>
        <taxon>Sphingobium</taxon>
    </lineage>
</organism>
<evidence type="ECO:0000256" key="1">
    <source>
        <dbReference type="SAM" id="MobiDB-lite"/>
    </source>
</evidence>
<protein>
    <submittedName>
        <fullName evidence="2">Uncharacterized protein</fullName>
    </submittedName>
</protein>
<gene>
    <name evidence="2" type="ORF">FHS54_000006</name>
</gene>
<evidence type="ECO:0000313" key="3">
    <source>
        <dbReference type="Proteomes" id="UP000576821"/>
    </source>
</evidence>
<keyword evidence="3" id="KW-1185">Reference proteome</keyword>
<comment type="caution">
    <text evidence="2">The sequence shown here is derived from an EMBL/GenBank/DDBJ whole genome shotgun (WGS) entry which is preliminary data.</text>
</comment>
<proteinExistence type="predicted"/>
<dbReference type="Proteomes" id="UP000576821">
    <property type="component" value="Unassembled WGS sequence"/>
</dbReference>
<dbReference type="AlphaFoldDB" id="A0A846LYT8"/>